<dbReference type="Pfam" id="PF07690">
    <property type="entry name" value="MFS_1"/>
    <property type="match status" value="1"/>
</dbReference>
<reference evidence="8 9" key="1">
    <citation type="submission" date="2018-05" db="EMBL/GenBank/DDBJ databases">
        <title>Evolution of GPA BGCs.</title>
        <authorList>
            <person name="Waglechner N."/>
            <person name="Wright G.D."/>
        </authorList>
    </citation>
    <scope>NUCLEOTIDE SEQUENCE [LARGE SCALE GENOMIC DNA]</scope>
    <source>
        <strain evidence="8 9">DSM 5908</strain>
    </source>
</reference>
<feature type="transmembrane region" description="Helical" evidence="7">
    <location>
        <begin position="129"/>
        <end position="152"/>
    </location>
</feature>
<feature type="transmembrane region" description="Helical" evidence="7">
    <location>
        <begin position="103"/>
        <end position="123"/>
    </location>
</feature>
<dbReference type="PRINTS" id="PR01988">
    <property type="entry name" value="EXPORTERBACE"/>
</dbReference>
<sequence>MWRHRVERQNPASSRHSGPGRRNRRRGLAPLRHRGFRYLLSGQLASNIGDACYAVALPWYVLAESGGTLLLGTTLVAYGLPRTALMAFGGLASDRWRPWTVMMVSDIVRTVAAAALAVAALLGPARAEFLVPVAVVLGAGEGLFLPGSFVIAPKLLPDTELQAGNALSYSGTQLSLLIGPALGSVVVPWLGVGAAFAVDAVTFALSALSLAGIRSASTPAVPRRHTVAGKPTLRRLLLGEPTLLVVLAITLAGSLGSGGLSEVAVPALAHGPLHTGAGGYGALLAALGAGALLGTVVAARLSRPRRPAVLCSAACLMQALMIGLAPYLGGAVTAGLALFGYGLCNALANIIMITALQRWAPPNLLGRVMGLLLLAGFGIFPISAAFGALLVDRLGPAPFFPVAGAILVAAVLGSMTQRRWRDLGRVPSHGRDGASET</sequence>
<keyword evidence="9" id="KW-1185">Reference proteome</keyword>
<evidence type="ECO:0000313" key="9">
    <source>
        <dbReference type="Proteomes" id="UP000286716"/>
    </source>
</evidence>
<feature type="transmembrane region" description="Helical" evidence="7">
    <location>
        <begin position="237"/>
        <end position="260"/>
    </location>
</feature>
<gene>
    <name evidence="8" type="ORF">DMA12_15035</name>
</gene>
<protein>
    <submittedName>
        <fullName evidence="8">MFS transporter</fullName>
    </submittedName>
</protein>
<dbReference type="PANTHER" id="PTHR23513:SF11">
    <property type="entry name" value="STAPHYLOFERRIN A TRANSPORTER"/>
    <property type="match status" value="1"/>
</dbReference>
<dbReference type="GO" id="GO:0005886">
    <property type="term" value="C:plasma membrane"/>
    <property type="evidence" value="ECO:0007669"/>
    <property type="project" value="UniProtKB-SubCell"/>
</dbReference>
<keyword evidence="3 7" id="KW-0812">Transmembrane</keyword>
<dbReference type="CDD" id="cd06173">
    <property type="entry name" value="MFS_MefA_like"/>
    <property type="match status" value="1"/>
</dbReference>
<name>A0A428WP44_AMYBA</name>
<accession>A0A428WP44</accession>
<dbReference type="EMBL" id="QHHU01000018">
    <property type="protein sequence ID" value="RSM44856.1"/>
    <property type="molecule type" value="Genomic_DNA"/>
</dbReference>
<feature type="transmembrane region" description="Helical" evidence="7">
    <location>
        <begin position="397"/>
        <end position="415"/>
    </location>
</feature>
<comment type="caution">
    <text evidence="8">The sequence shown here is derived from an EMBL/GenBank/DDBJ whole genome shotgun (WGS) entry which is preliminary data.</text>
</comment>
<dbReference type="SUPFAM" id="SSF103473">
    <property type="entry name" value="MFS general substrate transporter"/>
    <property type="match status" value="1"/>
</dbReference>
<evidence type="ECO:0000313" key="8">
    <source>
        <dbReference type="EMBL" id="RSM44856.1"/>
    </source>
</evidence>
<evidence type="ECO:0000256" key="1">
    <source>
        <dbReference type="ARBA" id="ARBA00004651"/>
    </source>
</evidence>
<dbReference type="OrthoDB" id="4528313at2"/>
<dbReference type="InterPro" id="IPR036259">
    <property type="entry name" value="MFS_trans_sf"/>
</dbReference>
<feature type="transmembrane region" description="Helical" evidence="7">
    <location>
        <begin position="368"/>
        <end position="391"/>
    </location>
</feature>
<comment type="subcellular location">
    <subcellularLocation>
        <location evidence="1">Cell membrane</location>
        <topology evidence="1">Multi-pass membrane protein</topology>
    </subcellularLocation>
</comment>
<evidence type="ECO:0000256" key="7">
    <source>
        <dbReference type="SAM" id="Phobius"/>
    </source>
</evidence>
<feature type="transmembrane region" description="Helical" evidence="7">
    <location>
        <begin position="68"/>
        <end position="91"/>
    </location>
</feature>
<proteinExistence type="predicted"/>
<feature type="transmembrane region" description="Helical" evidence="7">
    <location>
        <begin position="173"/>
        <end position="190"/>
    </location>
</feature>
<feature type="region of interest" description="Disordered" evidence="6">
    <location>
        <begin position="1"/>
        <end position="26"/>
    </location>
</feature>
<dbReference type="RefSeq" id="WP_084641365.1">
    <property type="nucleotide sequence ID" value="NZ_QHHU01000018.1"/>
</dbReference>
<evidence type="ECO:0000256" key="5">
    <source>
        <dbReference type="ARBA" id="ARBA00023136"/>
    </source>
</evidence>
<dbReference type="InterPro" id="IPR011701">
    <property type="entry name" value="MFS"/>
</dbReference>
<evidence type="ECO:0000256" key="6">
    <source>
        <dbReference type="SAM" id="MobiDB-lite"/>
    </source>
</evidence>
<dbReference type="Proteomes" id="UP000286716">
    <property type="component" value="Unassembled WGS sequence"/>
</dbReference>
<dbReference type="InterPro" id="IPR022324">
    <property type="entry name" value="Bacilysin_exporter_BacE_put"/>
</dbReference>
<organism evidence="8 9">
    <name type="scientific">Amycolatopsis balhimycina DSM 5908</name>
    <dbReference type="NCBI Taxonomy" id="1081091"/>
    <lineage>
        <taxon>Bacteria</taxon>
        <taxon>Bacillati</taxon>
        <taxon>Actinomycetota</taxon>
        <taxon>Actinomycetes</taxon>
        <taxon>Pseudonocardiales</taxon>
        <taxon>Pseudonocardiaceae</taxon>
        <taxon>Amycolatopsis</taxon>
    </lineage>
</organism>
<evidence type="ECO:0000256" key="3">
    <source>
        <dbReference type="ARBA" id="ARBA00022692"/>
    </source>
</evidence>
<dbReference type="PANTHER" id="PTHR23513">
    <property type="entry name" value="INTEGRAL MEMBRANE EFFLUX PROTEIN-RELATED"/>
    <property type="match status" value="1"/>
</dbReference>
<feature type="transmembrane region" description="Helical" evidence="7">
    <location>
        <begin position="280"/>
        <end position="301"/>
    </location>
</feature>
<keyword evidence="4 7" id="KW-1133">Transmembrane helix</keyword>
<dbReference type="GO" id="GO:0022857">
    <property type="term" value="F:transmembrane transporter activity"/>
    <property type="evidence" value="ECO:0007669"/>
    <property type="project" value="InterPro"/>
</dbReference>
<evidence type="ECO:0000256" key="4">
    <source>
        <dbReference type="ARBA" id="ARBA00022989"/>
    </source>
</evidence>
<evidence type="ECO:0000256" key="2">
    <source>
        <dbReference type="ARBA" id="ARBA00022475"/>
    </source>
</evidence>
<feature type="transmembrane region" description="Helical" evidence="7">
    <location>
        <begin position="334"/>
        <end position="356"/>
    </location>
</feature>
<keyword evidence="2" id="KW-1003">Cell membrane</keyword>
<dbReference type="AlphaFoldDB" id="A0A428WP44"/>
<dbReference type="Gene3D" id="1.20.1250.20">
    <property type="entry name" value="MFS general substrate transporter like domains"/>
    <property type="match status" value="1"/>
</dbReference>
<keyword evidence="5 7" id="KW-0472">Membrane</keyword>
<feature type="transmembrane region" description="Helical" evidence="7">
    <location>
        <begin position="308"/>
        <end position="328"/>
    </location>
</feature>